<comment type="caution">
    <text evidence="5">The sequence shown here is derived from an EMBL/GenBank/DDBJ whole genome shotgun (WGS) entry which is preliminary data.</text>
</comment>
<dbReference type="InterPro" id="IPR001496">
    <property type="entry name" value="SOCS_box"/>
</dbReference>
<reference evidence="5 6" key="1">
    <citation type="journal article" date="2024" name="BMC Genomics">
        <title>Genome assembly of redclaw crayfish (Cherax quadricarinatus) provides insights into its immune adaptation and hypoxia tolerance.</title>
        <authorList>
            <person name="Liu Z."/>
            <person name="Zheng J."/>
            <person name="Li H."/>
            <person name="Fang K."/>
            <person name="Wang S."/>
            <person name="He J."/>
            <person name="Zhou D."/>
            <person name="Weng S."/>
            <person name="Chi M."/>
            <person name="Gu Z."/>
            <person name="He J."/>
            <person name="Li F."/>
            <person name="Wang M."/>
        </authorList>
    </citation>
    <scope>NUCLEOTIDE SEQUENCE [LARGE SCALE GENOMIC DNA]</scope>
    <source>
        <strain evidence="5">ZL_2023a</strain>
    </source>
</reference>
<keyword evidence="6" id="KW-1185">Reference proteome</keyword>
<feature type="domain" description="SOCS box" evidence="4">
    <location>
        <begin position="341"/>
        <end position="380"/>
    </location>
</feature>
<evidence type="ECO:0000259" key="4">
    <source>
        <dbReference type="SMART" id="SM00969"/>
    </source>
</evidence>
<sequence length="384" mass="40961">MMASVVRRWALDSQLLVAIQNNDVMRAHKLFQAGVDTDIRFSINSQQRPALCLCVENNALDMVQLLVELGVSINQGDSGGLTPLHIACTHSYTNLAGLLIKARANVNARTHQGRTPLHLAAVRGNQDLVKLLLSQEAAVDVVDGDGCTPLHYAAASANSEIVEILLSAHANPETIDNRGNTALHYAVDVNGVKAFTVRILAMVHPVAACITNSGMETPLHIAVKSGRQDAESILAAVVEVGTRAALNSKGPLGHTPLHLAVLEHRLNLLRLLLTAGADTNTEDHLGHTPLVSAARDATWGAVALLLAAGARTKKLIRGGDIENEVRDSGIRALLEEATRQPPCLSSLCRRALTHHLGPGALRALSKATLPSVWQDFLTFQSVSL</sequence>
<evidence type="ECO:0000256" key="1">
    <source>
        <dbReference type="ARBA" id="ARBA00022737"/>
    </source>
</evidence>
<feature type="repeat" description="ANK" evidence="3">
    <location>
        <begin position="112"/>
        <end position="144"/>
    </location>
</feature>
<organism evidence="5 6">
    <name type="scientific">Cherax quadricarinatus</name>
    <name type="common">Australian red claw crayfish</name>
    <dbReference type="NCBI Taxonomy" id="27406"/>
    <lineage>
        <taxon>Eukaryota</taxon>
        <taxon>Metazoa</taxon>
        <taxon>Ecdysozoa</taxon>
        <taxon>Arthropoda</taxon>
        <taxon>Crustacea</taxon>
        <taxon>Multicrustacea</taxon>
        <taxon>Malacostraca</taxon>
        <taxon>Eumalacostraca</taxon>
        <taxon>Eucarida</taxon>
        <taxon>Decapoda</taxon>
        <taxon>Pleocyemata</taxon>
        <taxon>Astacidea</taxon>
        <taxon>Parastacoidea</taxon>
        <taxon>Parastacidae</taxon>
        <taxon>Cherax</taxon>
    </lineage>
</organism>
<keyword evidence="2 3" id="KW-0040">ANK repeat</keyword>
<dbReference type="Gene3D" id="1.25.40.20">
    <property type="entry name" value="Ankyrin repeat-containing domain"/>
    <property type="match status" value="3"/>
</dbReference>
<dbReference type="EMBL" id="JARKIK010000086">
    <property type="protein sequence ID" value="KAK8724190.1"/>
    <property type="molecule type" value="Genomic_DNA"/>
</dbReference>
<dbReference type="EMBL" id="JARKIK010000086">
    <property type="protein sequence ID" value="KAK8724191.1"/>
    <property type="molecule type" value="Genomic_DNA"/>
</dbReference>
<dbReference type="SMART" id="SM00248">
    <property type="entry name" value="ANK"/>
    <property type="match status" value="9"/>
</dbReference>
<keyword evidence="1" id="KW-0677">Repeat</keyword>
<gene>
    <name evidence="5" type="ORF">OTU49_011260</name>
</gene>
<dbReference type="Proteomes" id="UP001445076">
    <property type="component" value="Unassembled WGS sequence"/>
</dbReference>
<dbReference type="InterPro" id="IPR002110">
    <property type="entry name" value="Ankyrin_rpt"/>
</dbReference>
<dbReference type="Pfam" id="PF12796">
    <property type="entry name" value="Ank_2"/>
    <property type="match status" value="2"/>
</dbReference>
<dbReference type="AlphaFoldDB" id="A0AAW0W6F4"/>
<feature type="repeat" description="ANK" evidence="3">
    <location>
        <begin position="79"/>
        <end position="111"/>
    </location>
</feature>
<dbReference type="SMART" id="SM00969">
    <property type="entry name" value="SOCS_box"/>
    <property type="match status" value="1"/>
</dbReference>
<dbReference type="PANTHER" id="PTHR24178">
    <property type="entry name" value="MOLTING PROTEIN MLT-4"/>
    <property type="match status" value="1"/>
</dbReference>
<protein>
    <recommendedName>
        <fullName evidence="4">SOCS box domain-containing protein</fullName>
    </recommendedName>
</protein>
<name>A0AAW0W6F4_CHEQU</name>
<accession>A0AAW0W6F4</accession>
<dbReference type="SUPFAM" id="SSF48403">
    <property type="entry name" value="Ankyrin repeat"/>
    <property type="match status" value="1"/>
</dbReference>
<evidence type="ECO:0000313" key="6">
    <source>
        <dbReference type="Proteomes" id="UP001445076"/>
    </source>
</evidence>
<evidence type="ECO:0000256" key="2">
    <source>
        <dbReference type="ARBA" id="ARBA00023043"/>
    </source>
</evidence>
<feature type="repeat" description="ANK" evidence="3">
    <location>
        <begin position="252"/>
        <end position="284"/>
    </location>
</feature>
<dbReference type="PROSITE" id="PS50088">
    <property type="entry name" value="ANK_REPEAT"/>
    <property type="match status" value="4"/>
</dbReference>
<reference evidence="5" key="2">
    <citation type="submission" date="2024-01" db="EMBL/GenBank/DDBJ databases">
        <authorList>
            <person name="He J."/>
            <person name="Wang M."/>
            <person name="Zheng J."/>
            <person name="Liu Z."/>
        </authorList>
    </citation>
    <scope>NUCLEOTIDE SEQUENCE</scope>
    <source>
        <strain evidence="5">ZL_2023a</strain>
        <tissue evidence="5">Muscle</tissue>
    </source>
</reference>
<dbReference type="PROSITE" id="PS50297">
    <property type="entry name" value="ANK_REP_REGION"/>
    <property type="match status" value="4"/>
</dbReference>
<proteinExistence type="predicted"/>
<dbReference type="InterPro" id="IPR036770">
    <property type="entry name" value="Ankyrin_rpt-contain_sf"/>
</dbReference>
<evidence type="ECO:0000313" key="5">
    <source>
        <dbReference type="EMBL" id="KAK8724191.1"/>
    </source>
</evidence>
<evidence type="ECO:0000256" key="3">
    <source>
        <dbReference type="PROSITE-ProRule" id="PRU00023"/>
    </source>
</evidence>
<feature type="repeat" description="ANK" evidence="3">
    <location>
        <begin position="145"/>
        <end position="177"/>
    </location>
</feature>
<dbReference type="PRINTS" id="PR01415">
    <property type="entry name" value="ANKYRIN"/>
</dbReference>